<dbReference type="GeneID" id="120255248"/>
<feature type="domain" description="Disease resistance R13L4/SHOC-2-like LRR" evidence="10">
    <location>
        <begin position="547"/>
        <end position="658"/>
    </location>
</feature>
<dbReference type="GO" id="GO:0002758">
    <property type="term" value="P:innate immune response-activating signaling pathway"/>
    <property type="evidence" value="ECO:0007669"/>
    <property type="project" value="UniProtKB-ARBA"/>
</dbReference>
<dbReference type="Proteomes" id="UP001515500">
    <property type="component" value="Unplaced"/>
</dbReference>
<dbReference type="InterPro" id="IPR041118">
    <property type="entry name" value="Rx_N"/>
</dbReference>
<dbReference type="RefSeq" id="XP_039119047.1">
    <property type="nucleotide sequence ID" value="XM_039263113.1"/>
</dbReference>
<dbReference type="Gene3D" id="1.20.5.4130">
    <property type="match status" value="1"/>
</dbReference>
<evidence type="ECO:0000259" key="7">
    <source>
        <dbReference type="Pfam" id="PF00931"/>
    </source>
</evidence>
<dbReference type="InterPro" id="IPR055414">
    <property type="entry name" value="LRR_R13L4/SHOC2-like"/>
</dbReference>
<organism evidence="11 12">
    <name type="scientific">Dioscorea cayennensis subsp. rotundata</name>
    <name type="common">White Guinea yam</name>
    <name type="synonym">Dioscorea rotundata</name>
    <dbReference type="NCBI Taxonomy" id="55577"/>
    <lineage>
        <taxon>Eukaryota</taxon>
        <taxon>Viridiplantae</taxon>
        <taxon>Streptophyta</taxon>
        <taxon>Embryophyta</taxon>
        <taxon>Tracheophyta</taxon>
        <taxon>Spermatophyta</taxon>
        <taxon>Magnoliopsida</taxon>
        <taxon>Liliopsida</taxon>
        <taxon>Dioscoreales</taxon>
        <taxon>Dioscoreaceae</taxon>
        <taxon>Dioscorea</taxon>
    </lineage>
</organism>
<protein>
    <submittedName>
        <fullName evidence="12">LOW QUALITY PROTEIN: probable disease resistance protein RXW24L</fullName>
    </submittedName>
</protein>
<accession>A0AB40AVM5</accession>
<keyword evidence="6" id="KW-0175">Coiled coil</keyword>
<evidence type="ECO:0000256" key="3">
    <source>
        <dbReference type="ARBA" id="ARBA00022737"/>
    </source>
</evidence>
<evidence type="ECO:0000313" key="12">
    <source>
        <dbReference type="RefSeq" id="XP_039119047.1"/>
    </source>
</evidence>
<evidence type="ECO:0000256" key="1">
    <source>
        <dbReference type="ARBA" id="ARBA00008894"/>
    </source>
</evidence>
<dbReference type="InterPro" id="IPR042197">
    <property type="entry name" value="Apaf_helical"/>
</dbReference>
<dbReference type="Gene3D" id="3.80.10.10">
    <property type="entry name" value="Ribonuclease Inhibitor"/>
    <property type="match status" value="1"/>
</dbReference>
<dbReference type="AlphaFoldDB" id="A0AB40AVM5"/>
<evidence type="ECO:0000256" key="2">
    <source>
        <dbReference type="ARBA" id="ARBA00022614"/>
    </source>
</evidence>
<keyword evidence="2" id="KW-0433">Leucine-rich repeat</keyword>
<dbReference type="SUPFAM" id="SSF52540">
    <property type="entry name" value="P-loop containing nucleoside triphosphate hydrolases"/>
    <property type="match status" value="1"/>
</dbReference>
<keyword evidence="5" id="KW-0611">Plant defense</keyword>
<dbReference type="GO" id="GO:0042742">
    <property type="term" value="P:defense response to bacterium"/>
    <property type="evidence" value="ECO:0007669"/>
    <property type="project" value="UniProtKB-ARBA"/>
</dbReference>
<evidence type="ECO:0000259" key="10">
    <source>
        <dbReference type="Pfam" id="PF23598"/>
    </source>
</evidence>
<dbReference type="PANTHER" id="PTHR23155">
    <property type="entry name" value="DISEASE RESISTANCE PROTEIN RP"/>
    <property type="match status" value="1"/>
</dbReference>
<dbReference type="Gene3D" id="3.40.50.300">
    <property type="entry name" value="P-loop containing nucleotide triphosphate hydrolases"/>
    <property type="match status" value="1"/>
</dbReference>
<evidence type="ECO:0000313" key="11">
    <source>
        <dbReference type="Proteomes" id="UP001515500"/>
    </source>
</evidence>
<gene>
    <name evidence="12" type="primary">LOC120255248</name>
</gene>
<dbReference type="InterPro" id="IPR038005">
    <property type="entry name" value="RX-like_CC"/>
</dbReference>
<dbReference type="InterPro" id="IPR044974">
    <property type="entry name" value="Disease_R_plants"/>
</dbReference>
<dbReference type="SUPFAM" id="SSF52058">
    <property type="entry name" value="L domain-like"/>
    <property type="match status" value="1"/>
</dbReference>
<keyword evidence="3" id="KW-0677">Repeat</keyword>
<dbReference type="Gene3D" id="1.10.10.10">
    <property type="entry name" value="Winged helix-like DNA-binding domain superfamily/Winged helix DNA-binding domain"/>
    <property type="match status" value="1"/>
</dbReference>
<feature type="domain" description="Disease resistance N-terminal" evidence="8">
    <location>
        <begin position="5"/>
        <end position="87"/>
    </location>
</feature>
<dbReference type="InterPro" id="IPR002182">
    <property type="entry name" value="NB-ARC"/>
</dbReference>
<dbReference type="FunFam" id="1.10.10.10:FF:000322">
    <property type="entry name" value="Probable disease resistance protein At1g63360"/>
    <property type="match status" value="1"/>
</dbReference>
<dbReference type="InterPro" id="IPR032675">
    <property type="entry name" value="LRR_dom_sf"/>
</dbReference>
<dbReference type="PANTHER" id="PTHR23155:SF1185">
    <property type="entry name" value="DISEASE RESISTANCE RPP8-LIKE PROTEIN 3-RELATED"/>
    <property type="match status" value="1"/>
</dbReference>
<evidence type="ECO:0000256" key="4">
    <source>
        <dbReference type="ARBA" id="ARBA00022741"/>
    </source>
</evidence>
<dbReference type="InterPro" id="IPR036388">
    <property type="entry name" value="WH-like_DNA-bd_sf"/>
</dbReference>
<dbReference type="CDD" id="cd14798">
    <property type="entry name" value="RX-CC_like"/>
    <property type="match status" value="1"/>
</dbReference>
<feature type="domain" description="NB-ARC" evidence="7">
    <location>
        <begin position="173"/>
        <end position="338"/>
    </location>
</feature>
<proteinExistence type="inferred from homology"/>
<dbReference type="InterPro" id="IPR027417">
    <property type="entry name" value="P-loop_NTPase"/>
</dbReference>
<dbReference type="FunFam" id="3.40.50.300:FF:001091">
    <property type="entry name" value="Probable disease resistance protein At1g61300"/>
    <property type="match status" value="1"/>
</dbReference>
<dbReference type="Gene3D" id="1.10.8.430">
    <property type="entry name" value="Helical domain of apoptotic protease-activating factors"/>
    <property type="match status" value="1"/>
</dbReference>
<dbReference type="Pfam" id="PF18052">
    <property type="entry name" value="Rx_N"/>
    <property type="match status" value="1"/>
</dbReference>
<comment type="similarity">
    <text evidence="1">Belongs to the disease resistance NB-LRR family.</text>
</comment>
<dbReference type="GO" id="GO:0009626">
    <property type="term" value="P:plant-type hypersensitive response"/>
    <property type="evidence" value="ECO:0007669"/>
    <property type="project" value="UniProtKB-ARBA"/>
</dbReference>
<dbReference type="GO" id="GO:0043531">
    <property type="term" value="F:ADP binding"/>
    <property type="evidence" value="ECO:0007669"/>
    <property type="project" value="InterPro"/>
</dbReference>
<reference evidence="12" key="1">
    <citation type="submission" date="2025-08" db="UniProtKB">
        <authorList>
            <consortium name="RefSeq"/>
        </authorList>
    </citation>
    <scope>IDENTIFICATION</scope>
</reference>
<feature type="coiled-coil region" evidence="6">
    <location>
        <begin position="226"/>
        <end position="254"/>
    </location>
</feature>
<dbReference type="Pfam" id="PF00931">
    <property type="entry name" value="NB-ARC"/>
    <property type="match status" value="1"/>
</dbReference>
<dbReference type="Pfam" id="PF23598">
    <property type="entry name" value="LRR_14"/>
    <property type="match status" value="1"/>
</dbReference>
<evidence type="ECO:0000259" key="9">
    <source>
        <dbReference type="Pfam" id="PF23559"/>
    </source>
</evidence>
<evidence type="ECO:0000256" key="5">
    <source>
        <dbReference type="ARBA" id="ARBA00022821"/>
    </source>
</evidence>
<dbReference type="InterPro" id="IPR058922">
    <property type="entry name" value="WHD_DRP"/>
</dbReference>
<name>A0AB40AVM5_DIOCR</name>
<evidence type="ECO:0000256" key="6">
    <source>
        <dbReference type="SAM" id="Coils"/>
    </source>
</evidence>
<keyword evidence="11" id="KW-1185">Reference proteome</keyword>
<evidence type="ECO:0000259" key="8">
    <source>
        <dbReference type="Pfam" id="PF18052"/>
    </source>
</evidence>
<keyword evidence="4" id="KW-0547">Nucleotide-binding</keyword>
<dbReference type="Pfam" id="PF23559">
    <property type="entry name" value="WHD_DRP"/>
    <property type="match status" value="1"/>
</dbReference>
<sequence length="667" mass="76908">MAESAVSQVVTRLAGLLSQEFWLLYGLRDEVEWMERELRWIKCFLKDADAKGKRDERVKNWVNEVIQVAYQAEDAIDTFLIKVNHQSNGWLSRIKYWFKPSALIARHNVGVEIGKIKERLNEIKVSREAYGIQNLSEDGDASNLISIIRRCHFLYQYSDDADVVGLFNDQKILLGQLMDQQQQRLCVISIVGTGGLGKTTLAWKLYKPMVVLAIISTSAFGTVSQENSLMELLRKMFEEVRQIEKEKLEKMTENDFIDMLNDSLRAQRFLIVLDDIWREDVWNQMQRSFPDVNNGSRVLITTRFLNVAKGADPRSTPYQLPLLNDDESMKLLLKKAKPYEDVEANFTNELLDIGLRLMDKCGGLSLALVVLGGLLSIKDKTPVVWRRVLETMDWAAEGRQCQEILALSYEDLPYHMKSCFLYLGAYPKDYEISGNELIWQWIAEGFIPQEERKTMEDTGEAILEELIQRSLIHVNMRKNNGSVKKCGVHDLLLDFTRSTAKKDIFLTVCSNENDQPTYLTSSRHVAFHNINDTKINEISRVYTMHGLRTLMAFGLRYLSIDSPIFRFKLLRVLDLTESIRLPKQIKLLIHLRYLRLGDVNYLPSSIGNFQSLETVLLSHGREIPITLWKMKTLRHVQVLRCNPPQSLELKNLLTLENVAFGSYKTIN</sequence>
<feature type="domain" description="Disease resistance protein winged helix" evidence="9">
    <location>
        <begin position="426"/>
        <end position="495"/>
    </location>
</feature>
<dbReference type="PRINTS" id="PR00364">
    <property type="entry name" value="DISEASERSIST"/>
</dbReference>